<proteinExistence type="predicted"/>
<dbReference type="RefSeq" id="WP_151843740.1">
    <property type="nucleotide sequence ID" value="NZ_WBZJ01000001.1"/>
</dbReference>
<protein>
    <submittedName>
        <fullName evidence="2">Uncharacterized protein</fullName>
    </submittedName>
</protein>
<evidence type="ECO:0000256" key="1">
    <source>
        <dbReference type="SAM" id="MobiDB-lite"/>
    </source>
</evidence>
<feature type="compositionally biased region" description="Low complexity" evidence="1">
    <location>
        <begin position="428"/>
        <end position="447"/>
    </location>
</feature>
<name>A0ABQ6VF10_9CORY</name>
<organism evidence="2 3">
    <name type="scientific">Corynebacterium zhongnanshanii</name>
    <dbReference type="NCBI Taxonomy" id="2768834"/>
    <lineage>
        <taxon>Bacteria</taxon>
        <taxon>Bacillati</taxon>
        <taxon>Actinomycetota</taxon>
        <taxon>Actinomycetes</taxon>
        <taxon>Mycobacteriales</taxon>
        <taxon>Corynebacteriaceae</taxon>
        <taxon>Corynebacterium</taxon>
    </lineage>
</organism>
<comment type="caution">
    <text evidence="2">The sequence shown here is derived from an EMBL/GenBank/DDBJ whole genome shotgun (WGS) entry which is preliminary data.</text>
</comment>
<feature type="region of interest" description="Disordered" evidence="1">
    <location>
        <begin position="428"/>
        <end position="456"/>
    </location>
</feature>
<evidence type="ECO:0000313" key="2">
    <source>
        <dbReference type="EMBL" id="KAB3522893.1"/>
    </source>
</evidence>
<sequence length="467" mass="47648">MMDPQARVEQDLCTLEDLGAPVEPARSQAQFSAGLDVGVLVQWAQALNGFVTSDQCAPAQSSQQVVPALQGVGQGSVCASLAQAVQSLCQHHQAMHDAAMSAGHCVERVGAVVNQCADAIGAITNGLQDVTRLIQALAPAPHGECIIQTLLSQAGLAVEGLLKSRNGTLEALCSQAIADAEPAHQDEQCHCSHQSHEAAPVVSHKPPQSPVIVAQAPAQTPCVEMTHAPGVGMTHVAVSVAQAPVVEVSHATGAATCPPLISSQQLVSTVQNHVNMAASAWHQCLSQAVDMLCPEATPETHCPVPEDASPCSHEAPAPEQAPEQKPDPAPEPAPEAKAPCPHEASEQKPEQAPQPVPEAKEPCLDEATEQKPEPAPTLAPAPAPEPEPAPAPAPAPAPEAVPAASSSSSWAPDIWVDVHANVAVASELSTSAAGSAAAASPVELATSGTGSAVGSAATVHLARSEQW</sequence>
<feature type="compositionally biased region" description="Pro residues" evidence="1">
    <location>
        <begin position="373"/>
        <end position="399"/>
    </location>
</feature>
<gene>
    <name evidence="2" type="ORF">F8377_01605</name>
</gene>
<dbReference type="Proteomes" id="UP000436181">
    <property type="component" value="Unassembled WGS sequence"/>
</dbReference>
<feature type="compositionally biased region" description="Basic and acidic residues" evidence="1">
    <location>
        <begin position="358"/>
        <end position="372"/>
    </location>
</feature>
<keyword evidence="3" id="KW-1185">Reference proteome</keyword>
<dbReference type="EMBL" id="WBZJ01000001">
    <property type="protein sequence ID" value="KAB3522893.1"/>
    <property type="molecule type" value="Genomic_DNA"/>
</dbReference>
<evidence type="ECO:0000313" key="3">
    <source>
        <dbReference type="Proteomes" id="UP000436181"/>
    </source>
</evidence>
<feature type="region of interest" description="Disordered" evidence="1">
    <location>
        <begin position="301"/>
        <end position="408"/>
    </location>
</feature>
<accession>A0ABQ6VF10</accession>
<reference evidence="2 3" key="1">
    <citation type="submission" date="2019-10" db="EMBL/GenBank/DDBJ databases">
        <title>Corynebacterium sp novel species isolated from the respiratory tract of Marmot.</title>
        <authorList>
            <person name="Zhang G."/>
        </authorList>
    </citation>
    <scope>NUCLEOTIDE SEQUENCE [LARGE SCALE GENOMIC DNA]</scope>
    <source>
        <strain evidence="2 3">336</strain>
    </source>
</reference>